<organism evidence="1 2">
    <name type="scientific">Triticum turgidum subsp. durum</name>
    <name type="common">Durum wheat</name>
    <name type="synonym">Triticum durum</name>
    <dbReference type="NCBI Taxonomy" id="4567"/>
    <lineage>
        <taxon>Eukaryota</taxon>
        <taxon>Viridiplantae</taxon>
        <taxon>Streptophyta</taxon>
        <taxon>Embryophyta</taxon>
        <taxon>Tracheophyta</taxon>
        <taxon>Spermatophyta</taxon>
        <taxon>Magnoliopsida</taxon>
        <taxon>Liliopsida</taxon>
        <taxon>Poales</taxon>
        <taxon>Poaceae</taxon>
        <taxon>BOP clade</taxon>
        <taxon>Pooideae</taxon>
        <taxon>Triticodae</taxon>
        <taxon>Triticeae</taxon>
        <taxon>Triticinae</taxon>
        <taxon>Triticum</taxon>
    </lineage>
</organism>
<dbReference type="AlphaFoldDB" id="A0A9R0W0W0"/>
<evidence type="ECO:0000313" key="1">
    <source>
        <dbReference type="EMBL" id="VAH94659.1"/>
    </source>
</evidence>
<protein>
    <submittedName>
        <fullName evidence="1">Uncharacterized protein</fullName>
    </submittedName>
</protein>
<name>A0A9R0W0W0_TRITD</name>
<dbReference type="Gramene" id="TRITD4Av1G185370.1">
    <property type="protein sequence ID" value="TRITD4Av1G185370.1"/>
    <property type="gene ID" value="TRITD4Av1G185370"/>
</dbReference>
<evidence type="ECO:0000313" key="2">
    <source>
        <dbReference type="Proteomes" id="UP000324705"/>
    </source>
</evidence>
<accession>A0A9R0W0W0</accession>
<dbReference type="EMBL" id="LT934117">
    <property type="protein sequence ID" value="VAH94659.1"/>
    <property type="molecule type" value="Genomic_DNA"/>
</dbReference>
<sequence>MSRVARPVSGTKFLSRRAATSGHNRCGCCLALDEMLTPSRGTTAKNPHTRRDMDGVCSCKGADGCLFRKIQHKLVQAKVSTEVMYASLFRFSNASFFALVKMFLHLPHVLILEL</sequence>
<dbReference type="Proteomes" id="UP000324705">
    <property type="component" value="Chromosome 4A"/>
</dbReference>
<reference evidence="1 2" key="1">
    <citation type="submission" date="2017-09" db="EMBL/GenBank/DDBJ databases">
        <authorList>
            <consortium name="International Durum Wheat Genome Sequencing Consortium (IDWGSC)"/>
            <person name="Milanesi L."/>
        </authorList>
    </citation>
    <scope>NUCLEOTIDE SEQUENCE [LARGE SCALE GENOMIC DNA]</scope>
    <source>
        <strain evidence="2">cv. Svevo</strain>
    </source>
</reference>
<proteinExistence type="predicted"/>
<keyword evidence="2" id="KW-1185">Reference proteome</keyword>
<gene>
    <name evidence="1" type="ORF">TRITD_4Av1G185370</name>
</gene>